<evidence type="ECO:0000259" key="3">
    <source>
        <dbReference type="PROSITE" id="PS50887"/>
    </source>
</evidence>
<dbReference type="SMART" id="SM00448">
    <property type="entry name" value="REC"/>
    <property type="match status" value="1"/>
</dbReference>
<dbReference type="PATRIC" id="fig|43658.5.peg.2382"/>
<keyword evidence="5" id="KW-1185">Reference proteome</keyword>
<feature type="domain" description="GGDEF" evidence="3">
    <location>
        <begin position="167"/>
        <end position="305"/>
    </location>
</feature>
<dbReference type="GO" id="GO:0000160">
    <property type="term" value="P:phosphorelay signal transduction system"/>
    <property type="evidence" value="ECO:0007669"/>
    <property type="project" value="InterPro"/>
</dbReference>
<dbReference type="InterPro" id="IPR029787">
    <property type="entry name" value="Nucleotide_cyclase"/>
</dbReference>
<comment type="caution">
    <text evidence="4">The sequence shown here is derived from an EMBL/GenBank/DDBJ whole genome shotgun (WGS) entry which is preliminary data.</text>
</comment>
<keyword evidence="1" id="KW-0597">Phosphoprotein</keyword>
<dbReference type="AlphaFoldDB" id="A0A0F4QNX9"/>
<dbReference type="SMART" id="SM00267">
    <property type="entry name" value="GGDEF"/>
    <property type="match status" value="1"/>
</dbReference>
<evidence type="ECO:0000259" key="2">
    <source>
        <dbReference type="PROSITE" id="PS50110"/>
    </source>
</evidence>
<feature type="domain" description="Response regulatory" evidence="2">
    <location>
        <begin position="5"/>
        <end position="123"/>
    </location>
</feature>
<accession>A0A0F4QNX9</accession>
<gene>
    <name evidence="4" type="ORF">TW77_11275</name>
</gene>
<feature type="modified residue" description="4-aspartylphosphate" evidence="1">
    <location>
        <position position="58"/>
    </location>
</feature>
<dbReference type="CDD" id="cd00156">
    <property type="entry name" value="REC"/>
    <property type="match status" value="1"/>
</dbReference>
<dbReference type="PANTHER" id="PTHR46663:SF2">
    <property type="entry name" value="GGDEF DOMAIN-CONTAINING PROTEIN"/>
    <property type="match status" value="1"/>
</dbReference>
<dbReference type="PANTHER" id="PTHR46663">
    <property type="entry name" value="DIGUANYLATE CYCLASE DGCT-RELATED"/>
    <property type="match status" value="1"/>
</dbReference>
<dbReference type="Gene3D" id="3.30.70.270">
    <property type="match status" value="1"/>
</dbReference>
<proteinExistence type="predicted"/>
<dbReference type="EMBL" id="JXYA01000023">
    <property type="protein sequence ID" value="KJZ08955.1"/>
    <property type="molecule type" value="Genomic_DNA"/>
</dbReference>
<name>A0A0F4QNX9_9GAMM</name>
<sequence length="309" mass="35113">MNARLIYLLEDNQDDVYLVKELLSQQGGRHHYAVNAFETIESLRDAVAQLNPEAILMDLNLPQSRGLETLLRVKDFAAHIPIIVLTGMSDEMFGEKAIQLGAQDYIPKHELSAHLLRRTIVFSKERFDMQRNLENLVSLDRLTMLSNRGALDKHLHTQVQDARRYGKQFAMLFIDLDNFKTINDELGHQAGDQLLKLLASKLKMYKRSSDFVARYGGDEFVVIAPNIDNPAQLELFTRYKHTLLADSYCLQDQQGNMREITLELSIGAVLFPDHGDGPTELLNCADKTMYEAKAQSQPFLLAEVPRHSA</sequence>
<dbReference type="RefSeq" id="WP_046005080.1">
    <property type="nucleotide sequence ID" value="NZ_JXYA01000023.1"/>
</dbReference>
<dbReference type="OrthoDB" id="766410at2"/>
<dbReference type="CDD" id="cd01949">
    <property type="entry name" value="GGDEF"/>
    <property type="match status" value="1"/>
</dbReference>
<dbReference type="PROSITE" id="PS50887">
    <property type="entry name" value="GGDEF"/>
    <property type="match status" value="1"/>
</dbReference>
<dbReference type="NCBIfam" id="TIGR00254">
    <property type="entry name" value="GGDEF"/>
    <property type="match status" value="1"/>
</dbReference>
<reference evidence="4 5" key="1">
    <citation type="journal article" date="2015" name="BMC Genomics">
        <title>Genome mining reveals unlocked bioactive potential of marine Gram-negative bacteria.</title>
        <authorList>
            <person name="Machado H."/>
            <person name="Sonnenschein E.C."/>
            <person name="Melchiorsen J."/>
            <person name="Gram L."/>
        </authorList>
    </citation>
    <scope>NUCLEOTIDE SEQUENCE [LARGE SCALE GENOMIC DNA]</scope>
    <source>
        <strain evidence="4 5">S2471</strain>
    </source>
</reference>
<dbReference type="Gene3D" id="3.40.50.2300">
    <property type="match status" value="1"/>
</dbReference>
<evidence type="ECO:0000256" key="1">
    <source>
        <dbReference type="PROSITE-ProRule" id="PRU00169"/>
    </source>
</evidence>
<dbReference type="InterPro" id="IPR000160">
    <property type="entry name" value="GGDEF_dom"/>
</dbReference>
<dbReference type="InterPro" id="IPR011006">
    <property type="entry name" value="CheY-like_superfamily"/>
</dbReference>
<evidence type="ECO:0000313" key="4">
    <source>
        <dbReference type="EMBL" id="KJZ08955.1"/>
    </source>
</evidence>
<evidence type="ECO:0000313" key="5">
    <source>
        <dbReference type="Proteomes" id="UP000033452"/>
    </source>
</evidence>
<dbReference type="Pfam" id="PF00990">
    <property type="entry name" value="GGDEF"/>
    <property type="match status" value="1"/>
</dbReference>
<dbReference type="InterPro" id="IPR001789">
    <property type="entry name" value="Sig_transdc_resp-reg_receiver"/>
</dbReference>
<organism evidence="4 5">
    <name type="scientific">Pseudoalteromonas rubra</name>
    <dbReference type="NCBI Taxonomy" id="43658"/>
    <lineage>
        <taxon>Bacteria</taxon>
        <taxon>Pseudomonadati</taxon>
        <taxon>Pseudomonadota</taxon>
        <taxon>Gammaproteobacteria</taxon>
        <taxon>Alteromonadales</taxon>
        <taxon>Pseudoalteromonadaceae</taxon>
        <taxon>Pseudoalteromonas</taxon>
    </lineage>
</organism>
<dbReference type="InterPro" id="IPR052163">
    <property type="entry name" value="DGC-Regulatory_Protein"/>
</dbReference>
<dbReference type="Proteomes" id="UP000033452">
    <property type="component" value="Unassembled WGS sequence"/>
</dbReference>
<dbReference type="InterPro" id="IPR043128">
    <property type="entry name" value="Rev_trsase/Diguanyl_cyclase"/>
</dbReference>
<dbReference type="PROSITE" id="PS50110">
    <property type="entry name" value="RESPONSE_REGULATORY"/>
    <property type="match status" value="1"/>
</dbReference>
<dbReference type="Pfam" id="PF00072">
    <property type="entry name" value="Response_reg"/>
    <property type="match status" value="1"/>
</dbReference>
<protein>
    <submittedName>
        <fullName evidence="4">Diguanylate cyclase</fullName>
    </submittedName>
</protein>
<dbReference type="SUPFAM" id="SSF52172">
    <property type="entry name" value="CheY-like"/>
    <property type="match status" value="1"/>
</dbReference>
<dbReference type="SUPFAM" id="SSF55073">
    <property type="entry name" value="Nucleotide cyclase"/>
    <property type="match status" value="1"/>
</dbReference>